<reference evidence="2" key="1">
    <citation type="submission" date="2016-03" db="EMBL/GenBank/DDBJ databases">
        <authorList>
            <person name="Ploux O."/>
        </authorList>
    </citation>
    <scope>NUCLEOTIDE SEQUENCE [LARGE SCALE GENOMIC DNA]</scope>
    <source>
        <strain evidence="2">UK7</strain>
    </source>
</reference>
<dbReference type="InParanoid" id="A0A1E1LKJ0"/>
<name>A0A1E1LKJ0_9HELO</name>
<dbReference type="Proteomes" id="UP000178129">
    <property type="component" value="Unassembled WGS sequence"/>
</dbReference>
<keyword evidence="2" id="KW-1185">Reference proteome</keyword>
<dbReference type="EMBL" id="FJUW01000060">
    <property type="protein sequence ID" value="CZT11013.1"/>
    <property type="molecule type" value="Genomic_DNA"/>
</dbReference>
<accession>A0A1E1LKJ0</accession>
<sequence length="105" mass="11873">MKINRRVPPEGYFAVGDESIVRVEGKGKVERTVVFKEPQVALGRGEEYRVSGRGMWMGVWVGEVGEGREMERLVMSEEGGMRTGEWESNEIVVRVDGEREGELKD</sequence>
<comment type="caution">
    <text evidence="1">The sequence shown here is derived from an EMBL/GenBank/DDBJ whole genome shotgun (WGS) entry which is preliminary data.</text>
</comment>
<gene>
    <name evidence="1" type="ORF">RCO7_10999</name>
</gene>
<dbReference type="AlphaFoldDB" id="A0A1E1LKJ0"/>
<proteinExistence type="predicted"/>
<evidence type="ECO:0000313" key="1">
    <source>
        <dbReference type="EMBL" id="CZT11013.1"/>
    </source>
</evidence>
<organism evidence="1 2">
    <name type="scientific">Rhynchosporium graminicola</name>
    <dbReference type="NCBI Taxonomy" id="2792576"/>
    <lineage>
        <taxon>Eukaryota</taxon>
        <taxon>Fungi</taxon>
        <taxon>Dikarya</taxon>
        <taxon>Ascomycota</taxon>
        <taxon>Pezizomycotina</taxon>
        <taxon>Leotiomycetes</taxon>
        <taxon>Helotiales</taxon>
        <taxon>Ploettnerulaceae</taxon>
        <taxon>Rhynchosporium</taxon>
    </lineage>
</organism>
<protein>
    <submittedName>
        <fullName evidence="1">Uncharacterized protein</fullName>
    </submittedName>
</protein>
<evidence type="ECO:0000313" key="2">
    <source>
        <dbReference type="Proteomes" id="UP000178129"/>
    </source>
</evidence>